<name>A0ABV5ZS78_9PSEU</name>
<dbReference type="PROSITE" id="PS50929">
    <property type="entry name" value="ABC_TM1F"/>
    <property type="match status" value="1"/>
</dbReference>
<keyword evidence="4 10" id="KW-0067">ATP-binding</keyword>
<dbReference type="Pfam" id="PF00664">
    <property type="entry name" value="ABC_membrane"/>
    <property type="match status" value="1"/>
</dbReference>
<dbReference type="InterPro" id="IPR039421">
    <property type="entry name" value="Type_1_exporter"/>
</dbReference>
<dbReference type="InterPro" id="IPR017871">
    <property type="entry name" value="ABC_transporter-like_CS"/>
</dbReference>
<keyword evidence="3" id="KW-0547">Nucleotide-binding</keyword>
<dbReference type="Pfam" id="PF00005">
    <property type="entry name" value="ABC_tran"/>
    <property type="match status" value="1"/>
</dbReference>
<dbReference type="InterPro" id="IPR003439">
    <property type="entry name" value="ABC_transporter-like_ATP-bd"/>
</dbReference>
<evidence type="ECO:0000259" key="8">
    <source>
        <dbReference type="PROSITE" id="PS50893"/>
    </source>
</evidence>
<dbReference type="SUPFAM" id="SSF52540">
    <property type="entry name" value="P-loop containing nucleoside triphosphate hydrolases"/>
    <property type="match status" value="1"/>
</dbReference>
<evidence type="ECO:0000313" key="11">
    <source>
        <dbReference type="Proteomes" id="UP001589693"/>
    </source>
</evidence>
<dbReference type="PROSITE" id="PS50893">
    <property type="entry name" value="ABC_TRANSPORTER_2"/>
    <property type="match status" value="1"/>
</dbReference>
<feature type="transmembrane region" description="Helical" evidence="7">
    <location>
        <begin position="248"/>
        <end position="271"/>
    </location>
</feature>
<dbReference type="CDD" id="cd18551">
    <property type="entry name" value="ABC_6TM_LmrA_like"/>
    <property type="match status" value="1"/>
</dbReference>
<evidence type="ECO:0000256" key="2">
    <source>
        <dbReference type="ARBA" id="ARBA00022692"/>
    </source>
</evidence>
<dbReference type="Proteomes" id="UP001589693">
    <property type="component" value="Unassembled WGS sequence"/>
</dbReference>
<keyword evidence="6 7" id="KW-0472">Membrane</keyword>
<accession>A0ABV5ZS78</accession>
<evidence type="ECO:0000256" key="6">
    <source>
        <dbReference type="ARBA" id="ARBA00023136"/>
    </source>
</evidence>
<gene>
    <name evidence="10" type="ORF">ACFFQA_07220</name>
</gene>
<keyword evidence="2 7" id="KW-0812">Transmembrane</keyword>
<organism evidence="10 11">
    <name type="scientific">Allokutzneria oryzae</name>
    <dbReference type="NCBI Taxonomy" id="1378989"/>
    <lineage>
        <taxon>Bacteria</taxon>
        <taxon>Bacillati</taxon>
        <taxon>Actinomycetota</taxon>
        <taxon>Actinomycetes</taxon>
        <taxon>Pseudonocardiales</taxon>
        <taxon>Pseudonocardiaceae</taxon>
        <taxon>Allokutzneria</taxon>
    </lineage>
</organism>
<dbReference type="EMBL" id="JBHLZU010000006">
    <property type="protein sequence ID" value="MFB9903723.1"/>
    <property type="molecule type" value="Genomic_DNA"/>
</dbReference>
<keyword evidence="11" id="KW-1185">Reference proteome</keyword>
<feature type="domain" description="ABC transporter" evidence="8">
    <location>
        <begin position="351"/>
        <end position="584"/>
    </location>
</feature>
<evidence type="ECO:0000256" key="1">
    <source>
        <dbReference type="ARBA" id="ARBA00004651"/>
    </source>
</evidence>
<dbReference type="InterPro" id="IPR027417">
    <property type="entry name" value="P-loop_NTPase"/>
</dbReference>
<dbReference type="Gene3D" id="1.20.1560.10">
    <property type="entry name" value="ABC transporter type 1, transmembrane domain"/>
    <property type="match status" value="1"/>
</dbReference>
<feature type="domain" description="ABC transmembrane type-1" evidence="9">
    <location>
        <begin position="30"/>
        <end position="309"/>
    </location>
</feature>
<evidence type="ECO:0000259" key="9">
    <source>
        <dbReference type="PROSITE" id="PS50929"/>
    </source>
</evidence>
<dbReference type="InterPro" id="IPR036640">
    <property type="entry name" value="ABC1_TM_sf"/>
</dbReference>
<dbReference type="SMART" id="SM00382">
    <property type="entry name" value="AAA"/>
    <property type="match status" value="1"/>
</dbReference>
<sequence>MTETSPPPRANWGNVRVLWAFVRPHRGALLLGLLLALGTTGATLAAPLVTKTVLDGLAVSAPVSGPLTLLVTLLVLGSLLALGQWLLLGRLAERIVLDARTSMVRRLFRIRVGELSGRSSGELVTRVTSDTVLLREAAASSVVDLVNGTVMLVGALVLMGTLDWVLLATTIGVLAAVGIGVALLLPSMALAQRKAQAAVGRLGGVLEGALRAIRTVKSSRAEGRESDRVLMEARESNRQSVRAVRIRAFAWTVAGFGLQLAILIILALGAWRVSTGALAVSGLVAFLLYAFQVMDPVNTLTQSVTHLQSGIAAAARIREVEGLATEDADETSSTKTAGVTPIGERASAAVLSFHDVTARHAPGGPPALDGVTLDIARTGHTAFVGPSGAGKTTMFSLMLRFLRPEHGEITLDGVPFGQWSIEDVRRRIVYVEQDTPLLPGTLRENLLYTHADADEDAIWAALRAVRLDERVRRLEHGLDTQLSGAAISGGERQRIALARALVTEPEILLLDEATAQLDGLTESAVHEVIRGVARKGAVLTIAHRLSTVVDADKIVVLDKGRCRASGTHEELLRTDELYRDLVAALRISLPA</sequence>
<reference evidence="10 11" key="1">
    <citation type="submission" date="2024-09" db="EMBL/GenBank/DDBJ databases">
        <authorList>
            <person name="Sun Q."/>
            <person name="Mori K."/>
        </authorList>
    </citation>
    <scope>NUCLEOTIDE SEQUENCE [LARGE SCALE GENOMIC DNA]</scope>
    <source>
        <strain evidence="10 11">TBRC 7907</strain>
    </source>
</reference>
<keyword evidence="5 7" id="KW-1133">Transmembrane helix</keyword>
<comment type="caution">
    <text evidence="10">The sequence shown here is derived from an EMBL/GenBank/DDBJ whole genome shotgun (WGS) entry which is preliminary data.</text>
</comment>
<dbReference type="PANTHER" id="PTHR43394">
    <property type="entry name" value="ATP-DEPENDENT PERMEASE MDL1, MITOCHONDRIAL"/>
    <property type="match status" value="1"/>
</dbReference>
<feature type="transmembrane region" description="Helical" evidence="7">
    <location>
        <begin position="69"/>
        <end position="88"/>
    </location>
</feature>
<evidence type="ECO:0000256" key="3">
    <source>
        <dbReference type="ARBA" id="ARBA00022741"/>
    </source>
</evidence>
<dbReference type="GO" id="GO:0005524">
    <property type="term" value="F:ATP binding"/>
    <property type="evidence" value="ECO:0007669"/>
    <property type="project" value="UniProtKB-KW"/>
</dbReference>
<evidence type="ECO:0000256" key="4">
    <source>
        <dbReference type="ARBA" id="ARBA00022840"/>
    </source>
</evidence>
<protein>
    <submittedName>
        <fullName evidence="10">ABC transporter ATP-binding protein</fullName>
    </submittedName>
</protein>
<dbReference type="InterPro" id="IPR003593">
    <property type="entry name" value="AAA+_ATPase"/>
</dbReference>
<dbReference type="PROSITE" id="PS00211">
    <property type="entry name" value="ABC_TRANSPORTER_1"/>
    <property type="match status" value="1"/>
</dbReference>
<comment type="subcellular location">
    <subcellularLocation>
        <location evidence="1">Cell membrane</location>
        <topology evidence="1">Multi-pass membrane protein</topology>
    </subcellularLocation>
</comment>
<evidence type="ECO:0000313" key="10">
    <source>
        <dbReference type="EMBL" id="MFB9903723.1"/>
    </source>
</evidence>
<dbReference type="Gene3D" id="3.40.50.300">
    <property type="entry name" value="P-loop containing nucleotide triphosphate hydrolases"/>
    <property type="match status" value="1"/>
</dbReference>
<feature type="transmembrane region" description="Helical" evidence="7">
    <location>
        <begin position="164"/>
        <end position="185"/>
    </location>
</feature>
<feature type="transmembrane region" description="Helical" evidence="7">
    <location>
        <begin position="137"/>
        <end position="158"/>
    </location>
</feature>
<evidence type="ECO:0000256" key="5">
    <source>
        <dbReference type="ARBA" id="ARBA00022989"/>
    </source>
</evidence>
<dbReference type="InterPro" id="IPR011527">
    <property type="entry name" value="ABC1_TM_dom"/>
</dbReference>
<evidence type="ECO:0000256" key="7">
    <source>
        <dbReference type="SAM" id="Phobius"/>
    </source>
</evidence>
<dbReference type="SUPFAM" id="SSF90123">
    <property type="entry name" value="ABC transporter transmembrane region"/>
    <property type="match status" value="1"/>
</dbReference>
<dbReference type="PANTHER" id="PTHR43394:SF1">
    <property type="entry name" value="ATP-BINDING CASSETTE SUB-FAMILY B MEMBER 10, MITOCHONDRIAL"/>
    <property type="match status" value="1"/>
</dbReference>
<dbReference type="RefSeq" id="WP_377850879.1">
    <property type="nucleotide sequence ID" value="NZ_JBHLZU010000006.1"/>
</dbReference>
<proteinExistence type="predicted"/>
<feature type="transmembrane region" description="Helical" evidence="7">
    <location>
        <begin position="277"/>
        <end position="294"/>
    </location>
</feature>